<comment type="caution">
    <text evidence="9">The sequence shown here is derived from an EMBL/GenBank/DDBJ whole genome shotgun (WGS) entry which is preliminary data.</text>
</comment>
<dbReference type="GO" id="GO:0016977">
    <property type="term" value="F:chitosanase activity"/>
    <property type="evidence" value="ECO:0007669"/>
    <property type="project" value="InterPro"/>
</dbReference>
<dbReference type="EMBL" id="VIWW01000001">
    <property type="protein sequence ID" value="TWG06734.1"/>
    <property type="molecule type" value="Genomic_DNA"/>
</dbReference>
<evidence type="ECO:0000256" key="8">
    <source>
        <dbReference type="SAM" id="SignalP"/>
    </source>
</evidence>
<evidence type="ECO:0000256" key="1">
    <source>
        <dbReference type="ARBA" id="ARBA00004613"/>
    </source>
</evidence>
<keyword evidence="3 8" id="KW-0732">Signal</keyword>
<accession>A0A561V538</accession>
<name>A0A561V538_9ACTN</name>
<comment type="subcellular location">
    <subcellularLocation>
        <location evidence="1">Secreted</location>
    </subcellularLocation>
</comment>
<dbReference type="GO" id="GO:0005576">
    <property type="term" value="C:extracellular region"/>
    <property type="evidence" value="ECO:0007669"/>
    <property type="project" value="UniProtKB-SubCell"/>
</dbReference>
<evidence type="ECO:0000313" key="10">
    <source>
        <dbReference type="Proteomes" id="UP000318186"/>
    </source>
</evidence>
<evidence type="ECO:0000313" key="9">
    <source>
        <dbReference type="EMBL" id="TWG06734.1"/>
    </source>
</evidence>
<dbReference type="InterPro" id="IPR009939">
    <property type="entry name" value="Chitosanase_fungal"/>
</dbReference>
<dbReference type="PANTHER" id="PTHR42061">
    <property type="entry name" value="ENDO-CHITOSANASE"/>
    <property type="match status" value="1"/>
</dbReference>
<organism evidence="9 10">
    <name type="scientific">Streptomyces brevispora</name>
    <dbReference type="NCBI Taxonomy" id="887462"/>
    <lineage>
        <taxon>Bacteria</taxon>
        <taxon>Bacillati</taxon>
        <taxon>Actinomycetota</taxon>
        <taxon>Actinomycetes</taxon>
        <taxon>Kitasatosporales</taxon>
        <taxon>Streptomycetaceae</taxon>
        <taxon>Streptomyces</taxon>
    </lineage>
</organism>
<protein>
    <submittedName>
        <fullName evidence="9">Chitosanase (Glycosyl hydrolase group 75)</fullName>
    </submittedName>
</protein>
<dbReference type="PANTHER" id="PTHR42061:SF6">
    <property type="entry name" value="ENDO-CHITOSANASE"/>
    <property type="match status" value="1"/>
</dbReference>
<feature type="chain" id="PRO_5021828195" evidence="8">
    <location>
        <begin position="24"/>
        <end position="231"/>
    </location>
</feature>
<dbReference type="Pfam" id="PF07335">
    <property type="entry name" value="Glyco_hydro_75"/>
    <property type="match status" value="1"/>
</dbReference>
<proteinExistence type="predicted"/>
<evidence type="ECO:0000256" key="6">
    <source>
        <dbReference type="ARBA" id="ARBA00023295"/>
    </source>
</evidence>
<reference evidence="9 10" key="1">
    <citation type="submission" date="2019-06" db="EMBL/GenBank/DDBJ databases">
        <title>Sequencing the genomes of 1000 actinobacteria strains.</title>
        <authorList>
            <person name="Klenk H.-P."/>
        </authorList>
    </citation>
    <scope>NUCLEOTIDE SEQUENCE [LARGE SCALE GENOMIC DNA]</scope>
    <source>
        <strain evidence="9 10">DSM 42059</strain>
    </source>
</reference>
<keyword evidence="2" id="KW-0964">Secreted</keyword>
<evidence type="ECO:0000256" key="3">
    <source>
        <dbReference type="ARBA" id="ARBA00022729"/>
    </source>
</evidence>
<keyword evidence="6" id="KW-0326">Glycosidase</keyword>
<sequence>MRTLALVAASGAALLATGSLAQAAPSGSASPSADIREGSVSAADLLAKVTSCSQISNGKYRTDEETSATVPVCGKNGAVFWKADMDIDCDGQVTTACNADTDPWFQDDTAFHTSGGKPLSAEKLPYVVVPSSSSIWNYSGAGIKGGGVVAVIYGGKVEYAVVGDTGPSKIIGEASYATAKALGIDPDPETGGAESGVTYILFKNSVVSPIENHAAAVTAGDALAKQFLLNN</sequence>
<gene>
    <name evidence="9" type="ORF">FHX80_115229</name>
</gene>
<keyword evidence="7" id="KW-0624">Polysaccharide degradation</keyword>
<keyword evidence="4 9" id="KW-0378">Hydrolase</keyword>
<evidence type="ECO:0000256" key="7">
    <source>
        <dbReference type="ARBA" id="ARBA00023326"/>
    </source>
</evidence>
<keyword evidence="5" id="KW-0119">Carbohydrate metabolism</keyword>
<dbReference type="GO" id="GO:0000272">
    <property type="term" value="P:polysaccharide catabolic process"/>
    <property type="evidence" value="ECO:0007669"/>
    <property type="project" value="UniProtKB-KW"/>
</dbReference>
<feature type="signal peptide" evidence="8">
    <location>
        <begin position="1"/>
        <end position="23"/>
    </location>
</feature>
<dbReference type="Proteomes" id="UP000318186">
    <property type="component" value="Unassembled WGS sequence"/>
</dbReference>
<evidence type="ECO:0000256" key="4">
    <source>
        <dbReference type="ARBA" id="ARBA00022801"/>
    </source>
</evidence>
<dbReference type="AlphaFoldDB" id="A0A561V538"/>
<evidence type="ECO:0000256" key="2">
    <source>
        <dbReference type="ARBA" id="ARBA00022525"/>
    </source>
</evidence>
<evidence type="ECO:0000256" key="5">
    <source>
        <dbReference type="ARBA" id="ARBA00023277"/>
    </source>
</evidence>